<dbReference type="RefSeq" id="WP_013388419.1">
    <property type="nucleotide sequence ID" value="NC_014633.1"/>
</dbReference>
<dbReference type="Pfam" id="PF14657">
    <property type="entry name" value="Arm-DNA-bind_4"/>
    <property type="match status" value="1"/>
</dbReference>
<dbReference type="InterPro" id="IPR010998">
    <property type="entry name" value="Integrase_recombinase_N"/>
</dbReference>
<evidence type="ECO:0000256" key="5">
    <source>
        <dbReference type="PROSITE-ProRule" id="PRU01248"/>
    </source>
</evidence>
<dbReference type="EMBL" id="CP002282">
    <property type="protein sequence ID" value="ADO83757.1"/>
    <property type="molecule type" value="Genomic_DNA"/>
</dbReference>
<dbReference type="InterPro" id="IPR028259">
    <property type="entry name" value="AP2-like_int_N"/>
</dbReference>
<evidence type="ECO:0000256" key="1">
    <source>
        <dbReference type="ARBA" id="ARBA00008857"/>
    </source>
</evidence>
<proteinExistence type="inferred from homology"/>
<geneLocation type="plasmid" evidence="8 9">
    <name>pILYOP01</name>
</geneLocation>
<dbReference type="CDD" id="cd01189">
    <property type="entry name" value="INT_ICEBs1_C_like"/>
    <property type="match status" value="1"/>
</dbReference>
<dbReference type="InterPro" id="IPR011010">
    <property type="entry name" value="DNA_brk_join_enz"/>
</dbReference>
<dbReference type="InterPro" id="IPR004107">
    <property type="entry name" value="Integrase_SAM-like_N"/>
</dbReference>
<dbReference type="Gene3D" id="1.10.443.10">
    <property type="entry name" value="Intergrase catalytic core"/>
    <property type="match status" value="1"/>
</dbReference>
<keyword evidence="3 5" id="KW-0238">DNA-binding</keyword>
<dbReference type="Gene3D" id="1.10.150.130">
    <property type="match status" value="1"/>
</dbReference>
<evidence type="ECO:0000256" key="3">
    <source>
        <dbReference type="ARBA" id="ARBA00023125"/>
    </source>
</evidence>
<feature type="domain" description="Core-binding (CB)" evidence="7">
    <location>
        <begin position="55"/>
        <end position="144"/>
    </location>
</feature>
<sequence>MASIKDKNGKWISRFYFTNYKGEKIQKFKRGFKTKREAQEWEREFIAKSKFEITMSFNSLYEMYLEDLSHRLRENTIMTKRHIIEKKVLPFFKEMEIGKITPVLIRKWQNKLIKYEDPKTNKLYSQTYIKTINNQLVAILNYAVKYHSLNENPCHKAGTIGKKQADEMDIWTVEEFEKFAECLHHKSISFVGFNILFWTGIRIGELLALTINDIDLKNRTIRINKSYQRLNKEDVITDPKTAKGNRIIKITENLANILVNYIDTLYNVETSDRLIISTKYRFHHDMKLYSEKAKVKKIRVHDLRHSHASLLIHLGVSPLAIAKRLGHEKIETTLNTYSHLYPDKEKDVIDLLDGLK</sequence>
<dbReference type="SUPFAM" id="SSF56349">
    <property type="entry name" value="DNA breaking-rejoining enzymes"/>
    <property type="match status" value="1"/>
</dbReference>
<dbReference type="GO" id="GO:0006310">
    <property type="term" value="P:DNA recombination"/>
    <property type="evidence" value="ECO:0007669"/>
    <property type="project" value="UniProtKB-KW"/>
</dbReference>
<organism evidence="8 9">
    <name type="scientific">Ilyobacter polytropus (strain ATCC 51220 / DSM 2926 / LMG 16218 / CuHBu1)</name>
    <dbReference type="NCBI Taxonomy" id="572544"/>
    <lineage>
        <taxon>Bacteria</taxon>
        <taxon>Fusobacteriati</taxon>
        <taxon>Fusobacteriota</taxon>
        <taxon>Fusobacteriia</taxon>
        <taxon>Fusobacteriales</taxon>
        <taxon>Fusobacteriaceae</taxon>
        <taxon>Ilyobacter</taxon>
    </lineage>
</organism>
<dbReference type="Pfam" id="PF00589">
    <property type="entry name" value="Phage_integrase"/>
    <property type="match status" value="1"/>
</dbReference>
<dbReference type="InterPro" id="IPR002104">
    <property type="entry name" value="Integrase_catalytic"/>
</dbReference>
<dbReference type="PROSITE" id="PS51898">
    <property type="entry name" value="TYR_RECOMBINASE"/>
    <property type="match status" value="1"/>
</dbReference>
<feature type="domain" description="Tyr recombinase" evidence="6">
    <location>
        <begin position="166"/>
        <end position="350"/>
    </location>
</feature>
<keyword evidence="8" id="KW-0614">Plasmid</keyword>
<evidence type="ECO:0000313" key="9">
    <source>
        <dbReference type="Proteomes" id="UP000006875"/>
    </source>
</evidence>
<dbReference type="HOGENOM" id="CLU_027562_17_0_0"/>
<dbReference type="PROSITE" id="PS51900">
    <property type="entry name" value="CB"/>
    <property type="match status" value="1"/>
</dbReference>
<keyword evidence="4" id="KW-0233">DNA recombination</keyword>
<evidence type="ECO:0000256" key="4">
    <source>
        <dbReference type="ARBA" id="ARBA00023172"/>
    </source>
</evidence>
<keyword evidence="9" id="KW-1185">Reference proteome</keyword>
<keyword evidence="2" id="KW-0229">DNA integration</keyword>
<dbReference type="GO" id="GO:0003677">
    <property type="term" value="F:DNA binding"/>
    <property type="evidence" value="ECO:0007669"/>
    <property type="project" value="UniProtKB-UniRule"/>
</dbReference>
<dbReference type="PANTHER" id="PTHR30349:SF64">
    <property type="entry name" value="PROPHAGE INTEGRASE INTD-RELATED"/>
    <property type="match status" value="1"/>
</dbReference>
<dbReference type="OrthoDB" id="9785687at2"/>
<dbReference type="AlphaFoldDB" id="E3HBE2"/>
<evidence type="ECO:0000259" key="7">
    <source>
        <dbReference type="PROSITE" id="PS51900"/>
    </source>
</evidence>
<evidence type="ECO:0000256" key="2">
    <source>
        <dbReference type="ARBA" id="ARBA00022908"/>
    </source>
</evidence>
<name>E3HBE2_ILYPC</name>
<gene>
    <name evidence="8" type="ordered locus">Ilyop_1986</name>
</gene>
<evidence type="ECO:0000313" key="8">
    <source>
        <dbReference type="EMBL" id="ADO83757.1"/>
    </source>
</evidence>
<accession>E3HBE2</accession>
<reference evidence="8 9" key="1">
    <citation type="journal article" date="2010" name="Stand. Genomic Sci.">
        <title>Complete genome sequence of Ilyobacter polytropus type strain (CuHbu1).</title>
        <authorList>
            <person name="Sikorski J."/>
            <person name="Chertkov O."/>
            <person name="Lapidus A."/>
            <person name="Nolan M."/>
            <person name="Lucas S."/>
            <person name="Del Rio T.G."/>
            <person name="Tice H."/>
            <person name="Cheng J.F."/>
            <person name="Tapia R."/>
            <person name="Han C."/>
            <person name="Goodwin L."/>
            <person name="Pitluck S."/>
            <person name="Liolios K."/>
            <person name="Ivanova N."/>
            <person name="Mavromatis K."/>
            <person name="Mikhailova N."/>
            <person name="Pati A."/>
            <person name="Chen A."/>
            <person name="Palaniappan K."/>
            <person name="Land M."/>
            <person name="Hauser L."/>
            <person name="Chang Y.J."/>
            <person name="Jeffries C.D."/>
            <person name="Brambilla E."/>
            <person name="Yasawong M."/>
            <person name="Rohde M."/>
            <person name="Pukall R."/>
            <person name="Spring S."/>
            <person name="Goker M."/>
            <person name="Woyke T."/>
            <person name="Bristow J."/>
            <person name="Eisen J.A."/>
            <person name="Markowitz V."/>
            <person name="Hugenholtz P."/>
            <person name="Kyrpides N.C."/>
            <person name="Klenk H.P."/>
        </authorList>
    </citation>
    <scope>NUCLEOTIDE SEQUENCE [LARGE SCALE GENOMIC DNA]</scope>
    <source>
        <strain evidence="9">ATCC 51220 / DSM 2926 / LMG 16218 / CuHBu1</strain>
        <plasmid evidence="9">pILYOP01</plasmid>
    </source>
</reference>
<evidence type="ECO:0000259" key="6">
    <source>
        <dbReference type="PROSITE" id="PS51898"/>
    </source>
</evidence>
<comment type="similarity">
    <text evidence="1">Belongs to the 'phage' integrase family.</text>
</comment>
<dbReference type="Proteomes" id="UP000006875">
    <property type="component" value="Plasmid pILYOP01"/>
</dbReference>
<protein>
    <submittedName>
        <fullName evidence="8">Integrase family protein</fullName>
    </submittedName>
</protein>
<dbReference type="InterPro" id="IPR013762">
    <property type="entry name" value="Integrase-like_cat_sf"/>
</dbReference>
<dbReference type="InterPro" id="IPR044068">
    <property type="entry name" value="CB"/>
</dbReference>
<dbReference type="Pfam" id="PF14659">
    <property type="entry name" value="Phage_int_SAM_3"/>
    <property type="match status" value="1"/>
</dbReference>
<dbReference type="KEGG" id="ipo:Ilyop_1986"/>
<dbReference type="GO" id="GO:0015074">
    <property type="term" value="P:DNA integration"/>
    <property type="evidence" value="ECO:0007669"/>
    <property type="project" value="UniProtKB-KW"/>
</dbReference>
<dbReference type="PANTHER" id="PTHR30349">
    <property type="entry name" value="PHAGE INTEGRASE-RELATED"/>
    <property type="match status" value="1"/>
</dbReference>
<dbReference type="InterPro" id="IPR050090">
    <property type="entry name" value="Tyrosine_recombinase_XerCD"/>
</dbReference>